<dbReference type="EMBL" id="JBBHLD010000014">
    <property type="protein sequence ID" value="MEJ5906295.1"/>
    <property type="molecule type" value="Genomic_DNA"/>
</dbReference>
<dbReference type="Gene3D" id="2.180.10.10">
    <property type="entry name" value="RHS repeat-associated core"/>
    <property type="match status" value="1"/>
</dbReference>
<dbReference type="Proteomes" id="UP001377692">
    <property type="component" value="Unassembled WGS sequence"/>
</dbReference>
<evidence type="ECO:0000313" key="1">
    <source>
        <dbReference type="EMBL" id="MEJ5906295.1"/>
    </source>
</evidence>
<dbReference type="InterPro" id="IPR022385">
    <property type="entry name" value="Rhs_assc_core"/>
</dbReference>
<keyword evidence="2" id="KW-1185">Reference proteome</keyword>
<gene>
    <name evidence="1" type="ORF">V7V80_16545</name>
</gene>
<accession>A0ABU8R8Y7</accession>
<evidence type="ECO:0000313" key="2">
    <source>
        <dbReference type="Proteomes" id="UP001377692"/>
    </source>
</evidence>
<protein>
    <submittedName>
        <fullName evidence="1">RHS repeat-associated core domain-containing protein</fullName>
    </submittedName>
</protein>
<dbReference type="NCBIfam" id="TIGR03696">
    <property type="entry name" value="Rhs_assc_core"/>
    <property type="match status" value="1"/>
</dbReference>
<comment type="caution">
    <text evidence="1">The sequence shown here is derived from an EMBL/GenBank/DDBJ whole genome shotgun (WGS) entry which is preliminary data.</text>
</comment>
<proteinExistence type="predicted"/>
<name>A0ABU8R8Y7_9PSED</name>
<dbReference type="SUPFAM" id="SSF56399">
    <property type="entry name" value="ADP-ribosylation"/>
    <property type="match status" value="1"/>
</dbReference>
<organism evidence="1 2">
    <name type="scientific">Pseudomonas kermanshahensis</name>
    <dbReference type="NCBI Taxonomy" id="2745482"/>
    <lineage>
        <taxon>Bacteria</taxon>
        <taxon>Pseudomonadati</taxon>
        <taxon>Pseudomonadota</taxon>
        <taxon>Gammaproteobacteria</taxon>
        <taxon>Pseudomonadales</taxon>
        <taxon>Pseudomonadaceae</taxon>
        <taxon>Pseudomonas</taxon>
    </lineage>
</organism>
<reference evidence="1 2" key="1">
    <citation type="submission" date="2024-02" db="EMBL/GenBank/DDBJ databases">
        <title>Identification of pathogenicity and growth-promoting functions of Pseudomonas putida variants.</title>
        <authorList>
            <person name="Sun J."/>
        </authorList>
    </citation>
    <scope>NUCLEOTIDE SEQUENCE [LARGE SCALE GENOMIC DNA]</scope>
    <source>
        <strain evidence="1 2">A04</strain>
    </source>
</reference>
<sequence>MHKRIYTPFGQSTSGQSLLAFNGEFQDGLTGLYPLGNGHRMYSPILMRFFSPDKFSPFDKGGLNSYAYCESDPVNRTDPSGRISLPLKTAIELLAGGGIVGGAIKGRDFISEVITTSKRALTRGPIPPENFPEHRYNLWRNANKADKPFNNAVNRVNENLGSHGDGALSATQAAYYTEGTWSEDSNTTLHLHSTVGWALQLAQTGDPAAATGFLFNASATLISGALDHIANKSGAIFRVPVGDVRQ</sequence>
<dbReference type="RefSeq" id="WP_339549969.1">
    <property type="nucleotide sequence ID" value="NZ_JBBHLD010000014.1"/>
</dbReference>